<organism evidence="9 10">
    <name type="scientific">Labrys neptuniae</name>
    <dbReference type="NCBI Taxonomy" id="376174"/>
    <lineage>
        <taxon>Bacteria</taxon>
        <taxon>Pseudomonadati</taxon>
        <taxon>Pseudomonadota</taxon>
        <taxon>Alphaproteobacteria</taxon>
        <taxon>Hyphomicrobiales</taxon>
        <taxon>Xanthobacteraceae</taxon>
        <taxon>Labrys</taxon>
    </lineage>
</organism>
<dbReference type="InterPro" id="IPR000515">
    <property type="entry name" value="MetI-like"/>
</dbReference>
<reference evidence="9 10" key="1">
    <citation type="submission" date="2024-09" db="EMBL/GenBank/DDBJ databases">
        <title>Description of Labrys sedimenti sp. nov., isolated from a diclofenac-degrading enrichment culture, and genome-based reclassification of Labrys portucalensis as a later heterotypic synonym of Labrys neptuniae.</title>
        <authorList>
            <person name="Tancsics A."/>
            <person name="Csepanyi A."/>
        </authorList>
    </citation>
    <scope>NUCLEOTIDE SEQUENCE [LARGE SCALE GENOMIC DNA]</scope>
    <source>
        <strain evidence="9 10">LMG 23412</strain>
    </source>
</reference>
<dbReference type="SUPFAM" id="SSF161098">
    <property type="entry name" value="MetI-like"/>
    <property type="match status" value="1"/>
</dbReference>
<evidence type="ECO:0000259" key="8">
    <source>
        <dbReference type="PROSITE" id="PS50928"/>
    </source>
</evidence>
<feature type="transmembrane region" description="Helical" evidence="7">
    <location>
        <begin position="170"/>
        <end position="188"/>
    </location>
</feature>
<sequence length="301" mass="33120">MSMMGLAGRSREWRIGWAFALPGLLLLAIVMGFPLVYACILSISSMTLIKPSLMPLVGFKNFASMLADPLFWNALWLTVRYSAITVIGEFVIGLGIALMLNRTVHMKPVYFAILTIPMAMSPISVALIWRMLLQPNLGIANHLMESFGLPQLDWLGTPGMALWTMAAIDIWQQMSFVVLILAAGLAALPRDPYEAAEVDGARAWQQFFYITLPMLRPVAAITVIIQLINEFRTYDLPYVLTKGGPGNATEVLSFFAYRRAFLGLSLNEGAAAAFVLLVIVLVLTVIFFAVLERSQAGEGGR</sequence>
<feature type="transmembrane region" description="Helical" evidence="7">
    <location>
        <begin position="74"/>
        <end position="97"/>
    </location>
</feature>
<feature type="transmembrane region" description="Helical" evidence="7">
    <location>
        <begin position="270"/>
        <end position="291"/>
    </location>
</feature>
<evidence type="ECO:0000256" key="4">
    <source>
        <dbReference type="ARBA" id="ARBA00022692"/>
    </source>
</evidence>
<dbReference type="Proteomes" id="UP001595190">
    <property type="component" value="Unassembled WGS sequence"/>
</dbReference>
<keyword evidence="4 7" id="KW-0812">Transmembrane</keyword>
<dbReference type="InterPro" id="IPR035906">
    <property type="entry name" value="MetI-like_sf"/>
</dbReference>
<protein>
    <submittedName>
        <fullName evidence="9">Carbohydrate ABC transporter permease</fullName>
    </submittedName>
</protein>
<evidence type="ECO:0000256" key="5">
    <source>
        <dbReference type="ARBA" id="ARBA00022989"/>
    </source>
</evidence>
<feature type="transmembrane region" description="Helical" evidence="7">
    <location>
        <begin position="109"/>
        <end position="129"/>
    </location>
</feature>
<dbReference type="CDD" id="cd06261">
    <property type="entry name" value="TM_PBP2"/>
    <property type="match status" value="1"/>
</dbReference>
<comment type="subcellular location">
    <subcellularLocation>
        <location evidence="1 7">Cell membrane</location>
        <topology evidence="1 7">Multi-pass membrane protein</topology>
    </subcellularLocation>
</comment>
<comment type="caution">
    <text evidence="9">The sequence shown here is derived from an EMBL/GenBank/DDBJ whole genome shotgun (WGS) entry which is preliminary data.</text>
</comment>
<dbReference type="PANTHER" id="PTHR43005:SF1">
    <property type="entry name" value="SPERMIDINE_PUTRESCINE TRANSPORT SYSTEM PERMEASE PROTEIN"/>
    <property type="match status" value="1"/>
</dbReference>
<dbReference type="Gene3D" id="1.10.3720.10">
    <property type="entry name" value="MetI-like"/>
    <property type="match status" value="1"/>
</dbReference>
<evidence type="ECO:0000313" key="9">
    <source>
        <dbReference type="EMBL" id="MFC2250330.1"/>
    </source>
</evidence>
<evidence type="ECO:0000313" key="10">
    <source>
        <dbReference type="Proteomes" id="UP001595190"/>
    </source>
</evidence>
<feature type="transmembrane region" description="Helical" evidence="7">
    <location>
        <begin position="208"/>
        <end position="228"/>
    </location>
</feature>
<gene>
    <name evidence="9" type="ORF">ACETRX_11955</name>
</gene>
<keyword evidence="2 7" id="KW-0813">Transport</keyword>
<feature type="domain" description="ABC transmembrane type-1" evidence="8">
    <location>
        <begin position="75"/>
        <end position="287"/>
    </location>
</feature>
<keyword evidence="3" id="KW-1003">Cell membrane</keyword>
<evidence type="ECO:0000256" key="6">
    <source>
        <dbReference type="ARBA" id="ARBA00023136"/>
    </source>
</evidence>
<evidence type="ECO:0000256" key="1">
    <source>
        <dbReference type="ARBA" id="ARBA00004651"/>
    </source>
</evidence>
<keyword evidence="6 7" id="KW-0472">Membrane</keyword>
<comment type="similarity">
    <text evidence="7">Belongs to the binding-protein-dependent transport system permease family.</text>
</comment>
<dbReference type="EMBL" id="JBHGPK010000003">
    <property type="protein sequence ID" value="MFC2250330.1"/>
    <property type="molecule type" value="Genomic_DNA"/>
</dbReference>
<dbReference type="PANTHER" id="PTHR43005">
    <property type="entry name" value="BLR7065 PROTEIN"/>
    <property type="match status" value="1"/>
</dbReference>
<dbReference type="RefSeq" id="WP_394310541.1">
    <property type="nucleotide sequence ID" value="NZ_JBHGPK010000003.1"/>
</dbReference>
<keyword evidence="5 7" id="KW-1133">Transmembrane helix</keyword>
<dbReference type="PROSITE" id="PS50928">
    <property type="entry name" value="ABC_TM1"/>
    <property type="match status" value="1"/>
</dbReference>
<evidence type="ECO:0000256" key="7">
    <source>
        <dbReference type="RuleBase" id="RU363032"/>
    </source>
</evidence>
<evidence type="ECO:0000256" key="3">
    <source>
        <dbReference type="ARBA" id="ARBA00022475"/>
    </source>
</evidence>
<accession>A0ABV6ZDQ0</accession>
<evidence type="ECO:0000256" key="2">
    <source>
        <dbReference type="ARBA" id="ARBA00022448"/>
    </source>
</evidence>
<proteinExistence type="inferred from homology"/>
<name>A0ABV6ZDQ0_9HYPH</name>
<dbReference type="Pfam" id="PF00528">
    <property type="entry name" value="BPD_transp_1"/>
    <property type="match status" value="1"/>
</dbReference>